<feature type="transmembrane region" description="Helical" evidence="1">
    <location>
        <begin position="97"/>
        <end position="116"/>
    </location>
</feature>
<keyword evidence="1" id="KW-1133">Transmembrane helix</keyword>
<proteinExistence type="predicted"/>
<feature type="transmembrane region" description="Helical" evidence="1">
    <location>
        <begin position="347"/>
        <end position="365"/>
    </location>
</feature>
<keyword evidence="1" id="KW-0812">Transmembrane</keyword>
<feature type="transmembrane region" description="Helical" evidence="1">
    <location>
        <begin position="275"/>
        <end position="295"/>
    </location>
</feature>
<dbReference type="RefSeq" id="WP_095550319.1">
    <property type="nucleotide sequence ID" value="NZ_NSJF01000005.1"/>
</dbReference>
<keyword evidence="1" id="KW-0472">Membrane</keyword>
<dbReference type="EMBL" id="NSJF01000005">
    <property type="protein sequence ID" value="PAT34157.1"/>
    <property type="molecule type" value="Genomic_DNA"/>
</dbReference>
<dbReference type="AlphaFoldDB" id="A0A2A2A8R1"/>
<feature type="transmembrane region" description="Helical" evidence="1">
    <location>
        <begin position="222"/>
        <end position="248"/>
    </location>
</feature>
<protein>
    <recommendedName>
        <fullName evidence="4">Glycosyltransferase RgtA/B/C/D-like domain-containing protein</fullName>
    </recommendedName>
</protein>
<name>A0A2A2A8R1_9BURK</name>
<feature type="transmembrane region" description="Helical" evidence="1">
    <location>
        <begin position="152"/>
        <end position="168"/>
    </location>
</feature>
<sequence length="514" mass="57435">MFLRGRPAVALLLLLWAAWMYLPDLGRNSLWEDELFSADIVLQRPLWPQDQPWLQRVRLTQLGVQESFWTVKAADQSPPLYELLNKLVTNLLGDGEAQLRLLSALAILALLSWLGLRVWRQARQPEGMAYLAMMGLLASSGFVHVYAQEARAYGLGMALSAVLWVLFWERWLHGWRSAPLPGWAETTLFAAAALTHYHATALAALLLGLYGLEGLCRRDGRALLRMACVLAVVLAWLALSYHSLWLTAQGQMGFVQKMPYGQALLAGLRTLHTQVLGPWAAAGMALCVGLYGIALLRQVGAGAARPPLTPTQRRWAWASLAVLLTLLAYGALITATMRQSQIVAPRHYVFLLPPLYLLLACALADGQIGRQQGRQPWLGALAPLMLVGLMGLQWPMLQHYRHIPKHDFRAAAQFALQHLQPGDAVYTGFMLNPAGYRYYLQRRADKPVRILPLYQAEDAQALCRQAPLPQRFAHLHMAYYPAVAQALQQACGAHFEVLRHERHNVSAGLWRQKP</sequence>
<feature type="transmembrane region" description="Helical" evidence="1">
    <location>
        <begin position="188"/>
        <end position="210"/>
    </location>
</feature>
<feature type="transmembrane region" description="Helical" evidence="1">
    <location>
        <begin position="315"/>
        <end position="335"/>
    </location>
</feature>
<comment type="caution">
    <text evidence="2">The sequence shown here is derived from an EMBL/GenBank/DDBJ whole genome shotgun (WGS) entry which is preliminary data.</text>
</comment>
<gene>
    <name evidence="2" type="ORF">CK620_10980</name>
</gene>
<evidence type="ECO:0000313" key="3">
    <source>
        <dbReference type="Proteomes" id="UP000217999"/>
    </source>
</evidence>
<evidence type="ECO:0008006" key="4">
    <source>
        <dbReference type="Google" id="ProtNLM"/>
    </source>
</evidence>
<feature type="transmembrane region" description="Helical" evidence="1">
    <location>
        <begin position="377"/>
        <end position="397"/>
    </location>
</feature>
<organism evidence="2 3">
    <name type="scientific">Vandammella animalimorsus</name>
    <dbReference type="NCBI Taxonomy" id="2029117"/>
    <lineage>
        <taxon>Bacteria</taxon>
        <taxon>Pseudomonadati</taxon>
        <taxon>Pseudomonadota</taxon>
        <taxon>Betaproteobacteria</taxon>
        <taxon>Burkholderiales</taxon>
        <taxon>Comamonadaceae</taxon>
        <taxon>Vandammella</taxon>
    </lineage>
</organism>
<accession>A0A2A2A8R1</accession>
<dbReference type="Proteomes" id="UP000217999">
    <property type="component" value="Unassembled WGS sequence"/>
</dbReference>
<reference evidence="2 3" key="1">
    <citation type="submission" date="2017-08" db="EMBL/GenBank/DDBJ databases">
        <title>WGS of Clinical strains of the CDC Group NO-1 linked to zoonotic infections in humans.</title>
        <authorList>
            <person name="Bernier A.-M."/>
            <person name="Bernard K."/>
        </authorList>
    </citation>
    <scope>NUCLEOTIDE SEQUENCE [LARGE SCALE GENOMIC DNA]</scope>
    <source>
        <strain evidence="2 3">NML03-0146</strain>
    </source>
</reference>
<evidence type="ECO:0000256" key="1">
    <source>
        <dbReference type="SAM" id="Phobius"/>
    </source>
</evidence>
<evidence type="ECO:0000313" key="2">
    <source>
        <dbReference type="EMBL" id="PAT34157.1"/>
    </source>
</evidence>